<dbReference type="EMBL" id="OE001098">
    <property type="protein sequence ID" value="CAD7455991.1"/>
    <property type="molecule type" value="Genomic_DNA"/>
</dbReference>
<organism evidence="2">
    <name type="scientific">Timema tahoe</name>
    <dbReference type="NCBI Taxonomy" id="61484"/>
    <lineage>
        <taxon>Eukaryota</taxon>
        <taxon>Metazoa</taxon>
        <taxon>Ecdysozoa</taxon>
        <taxon>Arthropoda</taxon>
        <taxon>Hexapoda</taxon>
        <taxon>Insecta</taxon>
        <taxon>Pterygota</taxon>
        <taxon>Neoptera</taxon>
        <taxon>Polyneoptera</taxon>
        <taxon>Phasmatodea</taxon>
        <taxon>Timematodea</taxon>
        <taxon>Timematoidea</taxon>
        <taxon>Timematidae</taxon>
        <taxon>Timema</taxon>
    </lineage>
</organism>
<feature type="region of interest" description="Disordered" evidence="1">
    <location>
        <begin position="67"/>
        <end position="108"/>
    </location>
</feature>
<evidence type="ECO:0000313" key="2">
    <source>
        <dbReference type="EMBL" id="CAD7455991.1"/>
    </source>
</evidence>
<dbReference type="AlphaFoldDB" id="A0A7R9ICR8"/>
<gene>
    <name evidence="2" type="ORF">TTEB3V08_LOCUS4036</name>
</gene>
<accession>A0A7R9ICR8</accession>
<protein>
    <submittedName>
        <fullName evidence="2">Uncharacterized protein</fullName>
    </submittedName>
</protein>
<feature type="compositionally biased region" description="Basic and acidic residues" evidence="1">
    <location>
        <begin position="67"/>
        <end position="83"/>
    </location>
</feature>
<evidence type="ECO:0000256" key="1">
    <source>
        <dbReference type="SAM" id="MobiDB-lite"/>
    </source>
</evidence>
<name>A0A7R9ICR8_9NEOP</name>
<sequence length="108" mass="12250">MLANYTTEAAVAPIFGPRSCSVVILERPRRANTTDLPPLVTSHDVIGRSGVYTASIYIPLLRSHNLSERSRHEESADRKDPPRASRRRKLTGAVWPHRLHRQFPGQRE</sequence>
<reference evidence="2" key="1">
    <citation type="submission" date="2020-11" db="EMBL/GenBank/DDBJ databases">
        <authorList>
            <person name="Tran Van P."/>
        </authorList>
    </citation>
    <scope>NUCLEOTIDE SEQUENCE</scope>
</reference>
<proteinExistence type="predicted"/>